<dbReference type="Gene3D" id="3.40.1730.10">
    <property type="entry name" value="pa0076 domain"/>
    <property type="match status" value="1"/>
</dbReference>
<protein>
    <submittedName>
        <fullName evidence="1">Type VI secretion system-associated</fullName>
    </submittedName>
</protein>
<dbReference type="EMBL" id="AUZZ01008405">
    <property type="protein sequence ID" value="EQD38061.1"/>
    <property type="molecule type" value="Genomic_DNA"/>
</dbReference>
<name>T0YRC5_9ZZZZ</name>
<evidence type="ECO:0000313" key="1">
    <source>
        <dbReference type="EMBL" id="EQD38061.1"/>
    </source>
</evidence>
<accession>T0YRC5</accession>
<dbReference type="Pfam" id="PF09867">
    <property type="entry name" value="TagF_N"/>
    <property type="match status" value="1"/>
</dbReference>
<reference evidence="1" key="1">
    <citation type="submission" date="2013-08" db="EMBL/GenBank/DDBJ databases">
        <authorList>
            <person name="Mendez C."/>
            <person name="Richter M."/>
            <person name="Ferrer M."/>
            <person name="Sanchez J."/>
        </authorList>
    </citation>
    <scope>NUCLEOTIDE SEQUENCE</scope>
</reference>
<dbReference type="NCBIfam" id="TIGR03373">
    <property type="entry name" value="VI_minor_4"/>
    <property type="match status" value="1"/>
</dbReference>
<gene>
    <name evidence="1" type="ORF">B2A_11636</name>
</gene>
<proteinExistence type="predicted"/>
<sequence>MQGAASVGFFGKLPCAGDFVQRRLPAHFVETWDRSFEQAVDAARALLGEQWLTVYRGSPLWRFVLAPGACTESAWAGVFGPSLDRVGRCFPMVIAAPLGTDAGAMLQLLRSGHGWFDALEQTYIAGQTGGRVAVDVFDAQVAALPGPLDSALAGPWTALHQVDWRLAEHWRLPLPAACADGAWLSDTWLQLADVPGPWCQWWTMAGSERVSPSLLVTRGLPQSSVYAGFLDGQSGLEIWRVPAGLALPQTRWPALPPMAAATLPGNAVAACSSMRDGFADWRLLPDEGSAVAPPPPDDLSDLLADAGVDLSRAADVTNTGIALATHSATGNRAVACVRRNASGLTLIAADDGAPGVQRQAATRVAGVAEAFAVDELQSGLHVLRDRLLAMHQQLASQRDDLINPVMEDAAVIALRIAHRVAEFLRIGAAAAWQSHHGRVRPVFSTAPIPASTAQADPTGLDEFLGMHEASPATGLGGATTPDCEDARCEVAVGDRLLLVATRGLIEHLSVAVIEQALALPTCDAACVHIASAVRLGNEPAQWPFTVTEVES</sequence>
<comment type="caution">
    <text evidence="1">The sequence shown here is derived from an EMBL/GenBank/DDBJ whole genome shotgun (WGS) entry which is preliminary data.</text>
</comment>
<dbReference type="InterPro" id="IPR038225">
    <property type="entry name" value="TagF_sf"/>
</dbReference>
<dbReference type="AlphaFoldDB" id="T0YRC5"/>
<dbReference type="InterPro" id="IPR017748">
    <property type="entry name" value="TagF"/>
</dbReference>
<reference evidence="1" key="2">
    <citation type="journal article" date="2014" name="ISME J.">
        <title>Microbial stratification in low pH oxic and suboxic macroscopic growths along an acid mine drainage.</title>
        <authorList>
            <person name="Mendez-Garcia C."/>
            <person name="Mesa V."/>
            <person name="Sprenger R.R."/>
            <person name="Richter M."/>
            <person name="Diez M.S."/>
            <person name="Solano J."/>
            <person name="Bargiela R."/>
            <person name="Golyshina O.V."/>
            <person name="Manteca A."/>
            <person name="Ramos J.L."/>
            <person name="Gallego J.R."/>
            <person name="Llorente I."/>
            <person name="Martins Dos Santos V.A."/>
            <person name="Jensen O.N."/>
            <person name="Pelaez A.I."/>
            <person name="Sanchez J."/>
            <person name="Ferrer M."/>
        </authorList>
    </citation>
    <scope>NUCLEOTIDE SEQUENCE</scope>
</reference>
<organism evidence="1">
    <name type="scientific">mine drainage metagenome</name>
    <dbReference type="NCBI Taxonomy" id="410659"/>
    <lineage>
        <taxon>unclassified sequences</taxon>
        <taxon>metagenomes</taxon>
        <taxon>ecological metagenomes</taxon>
    </lineage>
</organism>